<dbReference type="EMBL" id="JABWDY010018324">
    <property type="protein sequence ID" value="KAF5194744.1"/>
    <property type="molecule type" value="Genomic_DNA"/>
</dbReference>
<proteinExistence type="predicted"/>
<organism evidence="1 2">
    <name type="scientific">Thalictrum thalictroides</name>
    <name type="common">Rue-anemone</name>
    <name type="synonym">Anemone thalictroides</name>
    <dbReference type="NCBI Taxonomy" id="46969"/>
    <lineage>
        <taxon>Eukaryota</taxon>
        <taxon>Viridiplantae</taxon>
        <taxon>Streptophyta</taxon>
        <taxon>Embryophyta</taxon>
        <taxon>Tracheophyta</taxon>
        <taxon>Spermatophyta</taxon>
        <taxon>Magnoliopsida</taxon>
        <taxon>Ranunculales</taxon>
        <taxon>Ranunculaceae</taxon>
        <taxon>Thalictroideae</taxon>
        <taxon>Thalictrum</taxon>
    </lineage>
</organism>
<reference evidence="1 2" key="1">
    <citation type="submission" date="2020-06" db="EMBL/GenBank/DDBJ databases">
        <title>Transcriptomic and genomic resources for Thalictrum thalictroides and T. hernandezii: Facilitating candidate gene discovery in an emerging model plant lineage.</title>
        <authorList>
            <person name="Arias T."/>
            <person name="Riano-Pachon D.M."/>
            <person name="Di Stilio V.S."/>
        </authorList>
    </citation>
    <scope>NUCLEOTIDE SEQUENCE [LARGE SCALE GENOMIC DNA]</scope>
    <source>
        <strain evidence="2">cv. WT478/WT964</strain>
        <tissue evidence="1">Leaves</tissue>
    </source>
</reference>
<comment type="caution">
    <text evidence="1">The sequence shown here is derived from an EMBL/GenBank/DDBJ whole genome shotgun (WGS) entry which is preliminary data.</text>
</comment>
<keyword evidence="2" id="KW-1185">Reference proteome</keyword>
<accession>A0A7J6WBC6</accession>
<dbReference type="AlphaFoldDB" id="A0A7J6WBC6"/>
<sequence>MCEANKSKQIPSEIWDVCLMLLQILDKSLHLEFCVAQSCGIRPVLGHLEDFSKEFKLLLQAAEEHISGNLVDEVLRADDIICVPWHAADGWLHAINSCITRFSTYM</sequence>
<dbReference type="OrthoDB" id="552259at2759"/>
<name>A0A7J6WBC6_THATH</name>
<evidence type="ECO:0000313" key="1">
    <source>
        <dbReference type="EMBL" id="KAF5194744.1"/>
    </source>
</evidence>
<gene>
    <name evidence="1" type="ORF">FRX31_015670</name>
</gene>
<evidence type="ECO:0000313" key="2">
    <source>
        <dbReference type="Proteomes" id="UP000554482"/>
    </source>
</evidence>
<dbReference type="Proteomes" id="UP000554482">
    <property type="component" value="Unassembled WGS sequence"/>
</dbReference>
<protein>
    <submittedName>
        <fullName evidence="1">Nucleoporin</fullName>
    </submittedName>
</protein>